<comment type="caution">
    <text evidence="2">The sequence shown here is derived from an EMBL/GenBank/DDBJ whole genome shotgun (WGS) entry which is preliminary data.</text>
</comment>
<evidence type="ECO:0000259" key="1">
    <source>
        <dbReference type="Pfam" id="PF08429"/>
    </source>
</evidence>
<sequence length="207" mass="23286">LCQLKTGLEEAEEKKFPENDLLRQLRVAVKEAETCASIAQLLVSRKQRNRSKSEGGKTRTKLTVHELKAFVHQLYSLPCVISQTRLVKELLDSVEEFHERSKEALSDEIPDSSKLQLLLELGSGLDVELQELPRLKQHLQQARWLDEVNLALSDPATVTLDAMKKLIDSGIGLAPHGAVEKAMADLQELLTVSERWEEKAKVCLQAR</sequence>
<name>A0A401QB75_SCYTO</name>
<feature type="non-terminal residue" evidence="2">
    <location>
        <position position="1"/>
    </location>
</feature>
<evidence type="ECO:0000313" key="3">
    <source>
        <dbReference type="Proteomes" id="UP000288216"/>
    </source>
</evidence>
<dbReference type="OMA" id="EDRYSAQ"/>
<gene>
    <name evidence="2" type="ORF">scyTo_0022371</name>
</gene>
<evidence type="ECO:0000313" key="2">
    <source>
        <dbReference type="EMBL" id="GCB82620.1"/>
    </source>
</evidence>
<reference evidence="2 3" key="1">
    <citation type="journal article" date="2018" name="Nat. Ecol. Evol.">
        <title>Shark genomes provide insights into elasmobranch evolution and the origin of vertebrates.</title>
        <authorList>
            <person name="Hara Y"/>
            <person name="Yamaguchi K"/>
            <person name="Onimaru K"/>
            <person name="Kadota M"/>
            <person name="Koyanagi M"/>
            <person name="Keeley SD"/>
            <person name="Tatsumi K"/>
            <person name="Tanaka K"/>
            <person name="Motone F"/>
            <person name="Kageyama Y"/>
            <person name="Nozu R"/>
            <person name="Adachi N"/>
            <person name="Nishimura O"/>
            <person name="Nakagawa R"/>
            <person name="Tanegashima C"/>
            <person name="Kiyatake I"/>
            <person name="Matsumoto R"/>
            <person name="Murakumo K"/>
            <person name="Nishida K"/>
            <person name="Terakita A"/>
            <person name="Kuratani S"/>
            <person name="Sato K"/>
            <person name="Hyodo S Kuraku.S."/>
        </authorList>
    </citation>
    <scope>NUCLEOTIDE SEQUENCE [LARGE SCALE GENOMIC DNA]</scope>
</reference>
<feature type="domain" description="Lysine-specific demethylase-like" evidence="1">
    <location>
        <begin position="1"/>
        <end position="205"/>
    </location>
</feature>
<accession>A0A401QB75</accession>
<dbReference type="Pfam" id="PF08429">
    <property type="entry name" value="PLU-1"/>
    <property type="match status" value="1"/>
</dbReference>
<dbReference type="OrthoDB" id="1678912at2759"/>
<keyword evidence="3" id="KW-1185">Reference proteome</keyword>
<proteinExistence type="predicted"/>
<dbReference type="InterPro" id="IPR013637">
    <property type="entry name" value="Lys_sp_deMease-like_dom"/>
</dbReference>
<dbReference type="Proteomes" id="UP000288216">
    <property type="component" value="Unassembled WGS sequence"/>
</dbReference>
<dbReference type="AlphaFoldDB" id="A0A401QB75"/>
<organism evidence="2 3">
    <name type="scientific">Scyliorhinus torazame</name>
    <name type="common">Cloudy catshark</name>
    <name type="synonym">Catulus torazame</name>
    <dbReference type="NCBI Taxonomy" id="75743"/>
    <lineage>
        <taxon>Eukaryota</taxon>
        <taxon>Metazoa</taxon>
        <taxon>Chordata</taxon>
        <taxon>Craniata</taxon>
        <taxon>Vertebrata</taxon>
        <taxon>Chondrichthyes</taxon>
        <taxon>Elasmobranchii</taxon>
        <taxon>Galeomorphii</taxon>
        <taxon>Galeoidea</taxon>
        <taxon>Carcharhiniformes</taxon>
        <taxon>Scyliorhinidae</taxon>
        <taxon>Scyliorhinus</taxon>
    </lineage>
</organism>
<dbReference type="STRING" id="75743.A0A401QB75"/>
<dbReference type="EMBL" id="BFAA01022289">
    <property type="protein sequence ID" value="GCB82620.1"/>
    <property type="molecule type" value="Genomic_DNA"/>
</dbReference>
<protein>
    <recommendedName>
        <fullName evidence="1">Lysine-specific demethylase-like domain-containing protein</fullName>
    </recommendedName>
</protein>